<gene>
    <name evidence="1" type="ORF">U2I54_21730</name>
</gene>
<keyword evidence="2" id="KW-1185">Reference proteome</keyword>
<evidence type="ECO:0000313" key="2">
    <source>
        <dbReference type="Proteomes" id="UP001291930"/>
    </source>
</evidence>
<proteinExistence type="predicted"/>
<organism evidence="1 2">
    <name type="scientific">Bacillus bingmayongensis</name>
    <dbReference type="NCBI Taxonomy" id="1150157"/>
    <lineage>
        <taxon>Bacteria</taxon>
        <taxon>Bacillati</taxon>
        <taxon>Bacillota</taxon>
        <taxon>Bacilli</taxon>
        <taxon>Bacillales</taxon>
        <taxon>Bacillaceae</taxon>
        <taxon>Bacillus</taxon>
    </lineage>
</organism>
<comment type="caution">
    <text evidence="1">The sequence shown here is derived from an EMBL/GenBank/DDBJ whole genome shotgun (WGS) entry which is preliminary data.</text>
</comment>
<name>A0ABU5K1P8_9BACI</name>
<protein>
    <submittedName>
        <fullName evidence="1">Uncharacterized protein</fullName>
    </submittedName>
</protein>
<dbReference type="RefSeq" id="WP_374219031.1">
    <property type="nucleotide sequence ID" value="NZ_JAXOVW010000073.1"/>
</dbReference>
<evidence type="ECO:0000313" key="1">
    <source>
        <dbReference type="EMBL" id="MDZ5609604.1"/>
    </source>
</evidence>
<sequence length="68" mass="7745">MNDTVNIEESFCSSSSYLIMFAVQVNVTTLGNWKKDKTSFTVFKLEVISNDIASIRVLFILEEEDIYG</sequence>
<dbReference type="EMBL" id="JAXOVW010000073">
    <property type="protein sequence ID" value="MDZ5609604.1"/>
    <property type="molecule type" value="Genomic_DNA"/>
</dbReference>
<reference evidence="2" key="1">
    <citation type="submission" date="2023-11" db="EMBL/GenBank/DDBJ databases">
        <title>Genome Sequence of Bacillus pseudomycoides stain BUPM19.</title>
        <authorList>
            <person name="Farhat A."/>
        </authorList>
    </citation>
    <scope>NUCLEOTIDE SEQUENCE [LARGE SCALE GENOMIC DNA]</scope>
    <source>
        <strain evidence="2">BUPM19</strain>
    </source>
</reference>
<dbReference type="Proteomes" id="UP001291930">
    <property type="component" value="Unassembled WGS sequence"/>
</dbReference>
<accession>A0ABU5K1P8</accession>